<evidence type="ECO:0000259" key="10">
    <source>
        <dbReference type="Pfam" id="PF02108"/>
    </source>
</evidence>
<keyword evidence="7" id="KW-1005">Bacterial flagellum biogenesis</keyword>
<dbReference type="GO" id="GO:0005829">
    <property type="term" value="C:cytosol"/>
    <property type="evidence" value="ECO:0007669"/>
    <property type="project" value="TreeGrafter"/>
</dbReference>
<reference evidence="12 13" key="2">
    <citation type="journal article" date="2007" name="PLoS Genet.">
        <title>A tale of two oxidation states: bacterial colonization of arsenic-rich environments.</title>
        <authorList>
            <person name="Muller D."/>
            <person name="Medigue C."/>
            <person name="Koechler S."/>
            <person name="Barbe V."/>
            <person name="Barakat M."/>
            <person name="Talla E."/>
            <person name="Bonnefoy V."/>
            <person name="Krin E."/>
            <person name="Arsene-Ploetze F."/>
            <person name="Carapito C."/>
            <person name="Chandler M."/>
            <person name="Cournoyer B."/>
            <person name="Cruveiller S."/>
            <person name="Dossat C."/>
            <person name="Duval S."/>
            <person name="Heymann M."/>
            <person name="Leize E."/>
            <person name="Lieutaud A."/>
            <person name="Lievremont D."/>
            <person name="Makita Y."/>
            <person name="Mangenot S."/>
            <person name="Nitschke W."/>
            <person name="Ortet P."/>
            <person name="Perdrial N."/>
            <person name="Schoepp B."/>
            <person name="Siguier N."/>
            <person name="Simeonova D.D."/>
            <person name="Rouy Z."/>
            <person name="Segurens B."/>
            <person name="Turlin E."/>
            <person name="Vallenet D."/>
            <person name="Van Dorsselaer A."/>
            <person name="Weiss S."/>
            <person name="Weissenbach J."/>
            <person name="Lett M.C."/>
            <person name="Danchin A."/>
            <person name="Bertin P.N."/>
        </authorList>
    </citation>
    <scope>NUCLEOTIDE SEQUENCE [LARGE SCALE GENOMIC DNA]</scope>
    <source>
        <strain evidence="13">ULPAs1</strain>
    </source>
</reference>
<reference evidence="12" key="3">
    <citation type="submission" date="2007-03" db="EMBL/GenBank/DDBJ databases">
        <authorList>
            <person name="Genoscope"/>
        </authorList>
    </citation>
    <scope>NUCLEOTIDE SEQUENCE</scope>
</reference>
<dbReference type="GO" id="GO:0071973">
    <property type="term" value="P:bacterial-type flagellum-dependent cell motility"/>
    <property type="evidence" value="ECO:0007669"/>
    <property type="project" value="InterPro"/>
</dbReference>
<protein>
    <recommendedName>
        <fullName evidence="4">Flagellar assembly protein FliH</fullName>
    </recommendedName>
</protein>
<keyword evidence="12" id="KW-0966">Cell projection</keyword>
<evidence type="ECO:0000256" key="4">
    <source>
        <dbReference type="ARBA" id="ARBA00016507"/>
    </source>
</evidence>
<evidence type="ECO:0000256" key="8">
    <source>
        <dbReference type="ARBA" id="ARBA00022927"/>
    </source>
</evidence>
<dbReference type="Proteomes" id="UP000006697">
    <property type="component" value="Chromosome"/>
</dbReference>
<keyword evidence="13" id="KW-1185">Reference proteome</keyword>
<dbReference type="GO" id="GO:0044781">
    <property type="term" value="P:bacterial-type flagellum organization"/>
    <property type="evidence" value="ECO:0007669"/>
    <property type="project" value="UniProtKB-KW"/>
</dbReference>
<dbReference type="EMBL" id="CU207211">
    <property type="protein sequence ID" value="CAL62029.1"/>
    <property type="molecule type" value="Genomic_DNA"/>
</dbReference>
<evidence type="ECO:0000256" key="6">
    <source>
        <dbReference type="ARBA" id="ARBA00022490"/>
    </source>
</evidence>
<evidence type="ECO:0000256" key="1">
    <source>
        <dbReference type="ARBA" id="ARBA00003041"/>
    </source>
</evidence>
<dbReference type="InterPro" id="IPR051472">
    <property type="entry name" value="T3SS_Stator/FliH"/>
</dbReference>
<gene>
    <name evidence="11" type="primary">fliH</name>
    <name evidence="12" type="ordered locus">HEAR1878</name>
</gene>
<keyword evidence="12" id="KW-0282">Flagellum</keyword>
<comment type="function">
    <text evidence="1">Needed for flagellar regrowth and assembly.</text>
</comment>
<evidence type="ECO:0000313" key="11">
    <source>
        <dbReference type="EMBL" id="AAV68358.1"/>
    </source>
</evidence>
<comment type="similarity">
    <text evidence="3">Belongs to the FliH family.</text>
</comment>
<keyword evidence="5" id="KW-0813">Transport</keyword>
<dbReference type="InterPro" id="IPR018035">
    <property type="entry name" value="Flagellar_FliH/T3SS_HrpE"/>
</dbReference>
<dbReference type="GO" id="GO:0003774">
    <property type="term" value="F:cytoskeletal motor activity"/>
    <property type="evidence" value="ECO:0007669"/>
    <property type="project" value="InterPro"/>
</dbReference>
<dbReference type="eggNOG" id="COG1317">
    <property type="taxonomic scope" value="Bacteria"/>
</dbReference>
<dbReference type="STRING" id="204773.HEAR1878"/>
<dbReference type="PANTHER" id="PTHR34982">
    <property type="entry name" value="YOP PROTEINS TRANSLOCATION PROTEIN L"/>
    <property type="match status" value="1"/>
</dbReference>
<dbReference type="GO" id="GO:0015031">
    <property type="term" value="P:protein transport"/>
    <property type="evidence" value="ECO:0007669"/>
    <property type="project" value="UniProtKB-KW"/>
</dbReference>
<sequence>MLMSDVIPKEKQSAYQRWEMTSFGEEPAGGKASTPDTAASIAAANAAASAQMANIAAMAQQIEDARAQAHAEGYAAGLEEGRAAGLAEGRAQAEQERLSLRQIAETFGTEVAQANELIANDMLDLSLDLAKAMLKTALNVRPELIIPLVREAIHYLPTLQQPTLLHLHPDDAAIVAVHMNDELSAVGWRVVEDTHMGRGGCRVEAVSNQIDASAPTRWQRIAASLGKESDWLV</sequence>
<organism evidence="11">
    <name type="scientific">Herminiimonas arsenicoxydans</name>
    <dbReference type="NCBI Taxonomy" id="204773"/>
    <lineage>
        <taxon>Bacteria</taxon>
        <taxon>Pseudomonadati</taxon>
        <taxon>Pseudomonadota</taxon>
        <taxon>Betaproteobacteria</taxon>
        <taxon>Burkholderiales</taxon>
        <taxon>Oxalobacteraceae</taxon>
        <taxon>Herminiimonas</taxon>
    </lineage>
</organism>
<dbReference type="PANTHER" id="PTHR34982:SF1">
    <property type="entry name" value="FLAGELLAR ASSEMBLY PROTEIN FLIH"/>
    <property type="match status" value="1"/>
</dbReference>
<dbReference type="NCBIfam" id="NF004270">
    <property type="entry name" value="PRK05687.2-1"/>
    <property type="match status" value="1"/>
</dbReference>
<dbReference type="Pfam" id="PF02108">
    <property type="entry name" value="FliH"/>
    <property type="match status" value="1"/>
</dbReference>
<evidence type="ECO:0000256" key="2">
    <source>
        <dbReference type="ARBA" id="ARBA00004496"/>
    </source>
</evidence>
<proteinExistence type="inferred from homology"/>
<accession>Q5QCQ5</accession>
<dbReference type="PRINTS" id="PR01003">
    <property type="entry name" value="FLGFLIH"/>
</dbReference>
<dbReference type="InterPro" id="IPR000563">
    <property type="entry name" value="Flag_FliH"/>
</dbReference>
<keyword evidence="12" id="KW-0969">Cilium</keyword>
<dbReference type="EMBL" id="AY728028">
    <property type="protein sequence ID" value="AAV68358.1"/>
    <property type="molecule type" value="Genomic_DNA"/>
</dbReference>
<keyword evidence="8" id="KW-0653">Protein transport</keyword>
<evidence type="ECO:0000256" key="5">
    <source>
        <dbReference type="ARBA" id="ARBA00022448"/>
    </source>
</evidence>
<evidence type="ECO:0000313" key="13">
    <source>
        <dbReference type="Proteomes" id="UP000006697"/>
    </source>
</evidence>
<evidence type="ECO:0000256" key="7">
    <source>
        <dbReference type="ARBA" id="ARBA00022795"/>
    </source>
</evidence>
<feature type="domain" description="Flagellar assembly protein FliH/Type III secretion system HrpE" evidence="10">
    <location>
        <begin position="95"/>
        <end position="221"/>
    </location>
</feature>
<comment type="subcellular location">
    <subcellularLocation>
        <location evidence="2">Cytoplasm</location>
    </subcellularLocation>
</comment>
<keyword evidence="9" id="KW-1006">Bacterial flagellum protein export</keyword>
<dbReference type="OrthoDB" id="5296952at2"/>
<evidence type="ECO:0000256" key="3">
    <source>
        <dbReference type="ARBA" id="ARBA00006602"/>
    </source>
</evidence>
<reference evidence="11" key="1">
    <citation type="journal article" date="2006" name="Biochimie">
        <title>Identification of genes and proteins involved in the pleiotropic response to arsenic stress in Caenibacter arsenoxydans, a metalloresistant beta-proteobacterium with an unsequenced genome.</title>
        <authorList>
            <person name="Carapito C."/>
            <person name="Muller D."/>
            <person name="Turlin E."/>
            <person name="Koechler S."/>
            <person name="Danchin A."/>
            <person name="Van Dorsselaer A."/>
            <person name="Leize-Wagner E."/>
            <person name="Bertin P.N."/>
            <person name="Lett M.C."/>
        </authorList>
    </citation>
    <scope>NUCLEOTIDE SEQUENCE</scope>
    <source>
        <strain evidence="11">ULPAs1</strain>
    </source>
</reference>
<evidence type="ECO:0000313" key="12">
    <source>
        <dbReference type="EMBL" id="CAL62029.1"/>
    </source>
</evidence>
<dbReference type="GO" id="GO:0009288">
    <property type="term" value="C:bacterial-type flagellum"/>
    <property type="evidence" value="ECO:0007669"/>
    <property type="project" value="InterPro"/>
</dbReference>
<evidence type="ECO:0000256" key="9">
    <source>
        <dbReference type="ARBA" id="ARBA00023225"/>
    </source>
</evidence>
<dbReference type="AlphaFoldDB" id="Q5QCQ5"/>
<dbReference type="KEGG" id="har:HEAR1878"/>
<name>Q5QCQ5_HERAR</name>
<keyword evidence="6" id="KW-0963">Cytoplasm</keyword>
<dbReference type="HOGENOM" id="CLU_062625_4_1_4"/>